<dbReference type="AlphaFoldDB" id="A0AAV4T8I7"/>
<sequence length="133" mass="15025">MMWKNLAPRTLKASLALHSKQCECISRNLIFNISKSVLSPRNPDVSKRWLPWQLLEATSDGRSGTLRTRDVVRVCSLFGDNAKTEPVAFARRFSRTKNEQIPCAVHDCHRFLGCSVCQGGKLAFSFARMNNVK</sequence>
<keyword evidence="2" id="KW-1185">Reference proteome</keyword>
<comment type="caution">
    <text evidence="1">The sequence shown here is derived from an EMBL/GenBank/DDBJ whole genome shotgun (WGS) entry which is preliminary data.</text>
</comment>
<dbReference type="Proteomes" id="UP001054837">
    <property type="component" value="Unassembled WGS sequence"/>
</dbReference>
<evidence type="ECO:0000313" key="2">
    <source>
        <dbReference type="Proteomes" id="UP001054837"/>
    </source>
</evidence>
<name>A0AAV4T8I7_9ARAC</name>
<evidence type="ECO:0000313" key="1">
    <source>
        <dbReference type="EMBL" id="GIY41222.1"/>
    </source>
</evidence>
<reference evidence="1 2" key="1">
    <citation type="submission" date="2021-06" db="EMBL/GenBank/DDBJ databases">
        <title>Caerostris darwini draft genome.</title>
        <authorList>
            <person name="Kono N."/>
            <person name="Arakawa K."/>
        </authorList>
    </citation>
    <scope>NUCLEOTIDE SEQUENCE [LARGE SCALE GENOMIC DNA]</scope>
</reference>
<dbReference type="EMBL" id="BPLQ01009039">
    <property type="protein sequence ID" value="GIY41222.1"/>
    <property type="molecule type" value="Genomic_DNA"/>
</dbReference>
<accession>A0AAV4T8I7</accession>
<protein>
    <submittedName>
        <fullName evidence="1">Uncharacterized protein</fullName>
    </submittedName>
</protein>
<organism evidence="1 2">
    <name type="scientific">Caerostris darwini</name>
    <dbReference type="NCBI Taxonomy" id="1538125"/>
    <lineage>
        <taxon>Eukaryota</taxon>
        <taxon>Metazoa</taxon>
        <taxon>Ecdysozoa</taxon>
        <taxon>Arthropoda</taxon>
        <taxon>Chelicerata</taxon>
        <taxon>Arachnida</taxon>
        <taxon>Araneae</taxon>
        <taxon>Araneomorphae</taxon>
        <taxon>Entelegynae</taxon>
        <taxon>Araneoidea</taxon>
        <taxon>Araneidae</taxon>
        <taxon>Caerostris</taxon>
    </lineage>
</organism>
<gene>
    <name evidence="1" type="ORF">CDAR_574061</name>
</gene>
<proteinExistence type="predicted"/>